<evidence type="ECO:0000256" key="6">
    <source>
        <dbReference type="ARBA" id="ARBA00022723"/>
    </source>
</evidence>
<dbReference type="CDD" id="cd03495">
    <property type="entry name" value="SQR_TypeC_SdhD_like"/>
    <property type="match status" value="1"/>
</dbReference>
<evidence type="ECO:0000313" key="11">
    <source>
        <dbReference type="EMBL" id="MBE3636684.1"/>
    </source>
</evidence>
<keyword evidence="8" id="KW-0408">Iron</keyword>
<feature type="transmembrane region" description="Helical" evidence="10">
    <location>
        <begin position="58"/>
        <end position="77"/>
    </location>
</feature>
<evidence type="ECO:0000256" key="9">
    <source>
        <dbReference type="ARBA" id="ARBA00023136"/>
    </source>
</evidence>
<organism evidence="11 12">
    <name type="scientific">Mangrovicoccus algicola</name>
    <dbReference type="NCBI Taxonomy" id="2771008"/>
    <lineage>
        <taxon>Bacteria</taxon>
        <taxon>Pseudomonadati</taxon>
        <taxon>Pseudomonadota</taxon>
        <taxon>Alphaproteobacteria</taxon>
        <taxon>Rhodobacterales</taxon>
        <taxon>Paracoccaceae</taxon>
        <taxon>Mangrovicoccus</taxon>
    </lineage>
</organism>
<dbReference type="InterPro" id="IPR034804">
    <property type="entry name" value="SQR/QFR_C/D"/>
</dbReference>
<dbReference type="Proteomes" id="UP000609121">
    <property type="component" value="Unassembled WGS sequence"/>
</dbReference>
<keyword evidence="12" id="KW-1185">Reference proteome</keyword>
<comment type="subcellular location">
    <subcellularLocation>
        <location evidence="3">Membrane</location>
    </subcellularLocation>
</comment>
<dbReference type="AlphaFoldDB" id="A0A8J6Z3C2"/>
<dbReference type="GO" id="GO:0016020">
    <property type="term" value="C:membrane"/>
    <property type="evidence" value="ECO:0007669"/>
    <property type="project" value="UniProtKB-SubCell"/>
</dbReference>
<keyword evidence="6" id="KW-0479">Metal-binding</keyword>
<evidence type="ECO:0000256" key="7">
    <source>
        <dbReference type="ARBA" id="ARBA00022989"/>
    </source>
</evidence>
<evidence type="ECO:0000256" key="2">
    <source>
        <dbReference type="ARBA" id="ARBA00004050"/>
    </source>
</evidence>
<keyword evidence="9 10" id="KW-0472">Membrane</keyword>
<evidence type="ECO:0000313" key="12">
    <source>
        <dbReference type="Proteomes" id="UP000609121"/>
    </source>
</evidence>
<keyword evidence="4" id="KW-0349">Heme</keyword>
<dbReference type="Gene3D" id="1.20.1300.10">
    <property type="entry name" value="Fumarate reductase/succinate dehydrogenase, transmembrane subunit"/>
    <property type="match status" value="1"/>
</dbReference>
<gene>
    <name evidence="11" type="ORF">ICN82_00530</name>
</gene>
<feature type="transmembrane region" description="Helical" evidence="10">
    <location>
        <begin position="24"/>
        <end position="46"/>
    </location>
</feature>
<sequence>MKYMTDRKRAQGLGSARGGTQHHWHMMVSSIALVIVLPVFIITFGIGLGGSHEEVMAYYSRPFPALVMAITLLVVVNHTMNEAVEAVEDYVHGTAQKLALVAVRCFAYLLILVGLFAVARLAL</sequence>
<reference evidence="11" key="1">
    <citation type="submission" date="2020-09" db="EMBL/GenBank/DDBJ databases">
        <title>A novel bacterium of genus Mangrovicoccus, isolated from South China Sea.</title>
        <authorList>
            <person name="Huang H."/>
            <person name="Mo K."/>
            <person name="Hu Y."/>
        </authorList>
    </citation>
    <scope>NUCLEOTIDE SEQUENCE</scope>
    <source>
        <strain evidence="11">HB182678</strain>
    </source>
</reference>
<dbReference type="Pfam" id="PF01127">
    <property type="entry name" value="Sdh_cyt"/>
    <property type="match status" value="1"/>
</dbReference>
<dbReference type="EMBL" id="JACVXA010000001">
    <property type="protein sequence ID" value="MBE3636684.1"/>
    <property type="molecule type" value="Genomic_DNA"/>
</dbReference>
<proteinExistence type="predicted"/>
<protein>
    <submittedName>
        <fullName evidence="11">Succinate dehydrogenase, hydrophobic membrane anchor protein</fullName>
    </submittedName>
</protein>
<evidence type="ECO:0000256" key="8">
    <source>
        <dbReference type="ARBA" id="ARBA00023004"/>
    </source>
</evidence>
<dbReference type="RefSeq" id="WP_193178867.1">
    <property type="nucleotide sequence ID" value="NZ_JACVXA010000001.1"/>
</dbReference>
<feature type="transmembrane region" description="Helical" evidence="10">
    <location>
        <begin position="98"/>
        <end position="119"/>
    </location>
</feature>
<accession>A0A8J6Z3C2</accession>
<comment type="caution">
    <text evidence="11">The sequence shown here is derived from an EMBL/GenBank/DDBJ whole genome shotgun (WGS) entry which is preliminary data.</text>
</comment>
<comment type="cofactor">
    <cofactor evidence="1">
        <name>heme</name>
        <dbReference type="ChEBI" id="CHEBI:30413"/>
    </cofactor>
</comment>
<name>A0A8J6Z3C2_9RHOB</name>
<dbReference type="InterPro" id="IPR000701">
    <property type="entry name" value="SuccDH_FuR_B_TM-su"/>
</dbReference>
<keyword evidence="5 10" id="KW-0812">Transmembrane</keyword>
<comment type="function">
    <text evidence="2">Membrane-anchoring subunit of succinate dehydrogenase (SDH).</text>
</comment>
<evidence type="ECO:0000256" key="4">
    <source>
        <dbReference type="ARBA" id="ARBA00022617"/>
    </source>
</evidence>
<evidence type="ECO:0000256" key="3">
    <source>
        <dbReference type="ARBA" id="ARBA00004370"/>
    </source>
</evidence>
<evidence type="ECO:0000256" key="10">
    <source>
        <dbReference type="SAM" id="Phobius"/>
    </source>
</evidence>
<evidence type="ECO:0000256" key="5">
    <source>
        <dbReference type="ARBA" id="ARBA00022692"/>
    </source>
</evidence>
<dbReference type="SUPFAM" id="SSF81343">
    <property type="entry name" value="Fumarate reductase respiratory complex transmembrane subunits"/>
    <property type="match status" value="1"/>
</dbReference>
<dbReference type="GO" id="GO:0046872">
    <property type="term" value="F:metal ion binding"/>
    <property type="evidence" value="ECO:0007669"/>
    <property type="project" value="UniProtKB-KW"/>
</dbReference>
<keyword evidence="7 10" id="KW-1133">Transmembrane helix</keyword>
<evidence type="ECO:0000256" key="1">
    <source>
        <dbReference type="ARBA" id="ARBA00001971"/>
    </source>
</evidence>